<protein>
    <recommendedName>
        <fullName evidence="6">Glycosyltransferase</fullName>
        <ecNumber evidence="6">2.4.1.-</ecNumber>
    </recommendedName>
</protein>
<dbReference type="FunFam" id="3.40.50.2000:FF:000063">
    <property type="entry name" value="Glycosyltransferase"/>
    <property type="match status" value="1"/>
</dbReference>
<dbReference type="GO" id="GO:0035251">
    <property type="term" value="F:UDP-glucosyltransferase activity"/>
    <property type="evidence" value="ECO:0007669"/>
    <property type="project" value="TreeGrafter"/>
</dbReference>
<evidence type="ECO:0000313" key="7">
    <source>
        <dbReference type="EMBL" id="AKA44603.1"/>
    </source>
</evidence>
<evidence type="ECO:0000256" key="4">
    <source>
        <dbReference type="ARBA" id="ARBA00023229"/>
    </source>
</evidence>
<sequence>MATEDPKLHVLILPYVTPSHMMPLVEIGRLIAARGVNITIIATPHNANLFRSSVDQDINSVHQISVHELKFPSAEVGLPEGIENFSAITSTDMSAKVFEGIMRLRKPMEDLIRNLSPDCIFSDMFYPWTVELAEELKIPRLMFYPSSFFYHCVSHSLKLYAPHDQKVQSDTESFLIPHLPDTIEMKRSQLQDHVKGKSRLRVFMDAIKDSELKTYGIVHMTFYELEPAYADHYIKIKPAKFWGILPLFQFFKGLKAPRSNDSQHNCLSWLDTQKPNSVVLLSFGSLVRFPDAQLTEIALALEASTHSFIWAVRKSEASRENQEESWLPAGFEERMMEGNKGMMVRGWAPQVKILAHPATGAFMTHCGWNSVLEAVAAGVPLITWPLFAEQFYNEKAINEVLKIGVGVGAEVWNPTFEITCPPVGRDKIEKALSKLMGGSEESQKIRQKAKEMAAMAEGAVAEGGSSYNNITALIEELKACAFEKSKNGYIICK</sequence>
<dbReference type="PANTHER" id="PTHR48047">
    <property type="entry name" value="GLYCOSYLTRANSFERASE"/>
    <property type="match status" value="1"/>
</dbReference>
<dbReference type="PANTHER" id="PTHR48047:SF150">
    <property type="entry name" value="SOLANIDINE UDP-GLUCOSE GLUCOSYLTRANSFERASE 1"/>
    <property type="match status" value="1"/>
</dbReference>
<accession>A0A0D5ZDG6</accession>
<dbReference type="PROSITE" id="PS00375">
    <property type="entry name" value="UDPGT"/>
    <property type="match status" value="1"/>
</dbReference>
<dbReference type="CDD" id="cd03784">
    <property type="entry name" value="GT1_Gtf-like"/>
    <property type="match status" value="1"/>
</dbReference>
<evidence type="ECO:0000256" key="3">
    <source>
        <dbReference type="ARBA" id="ARBA00022679"/>
    </source>
</evidence>
<dbReference type="SUPFAM" id="SSF53756">
    <property type="entry name" value="UDP-Glycosyltransferase/glycogen phosphorylase"/>
    <property type="match status" value="1"/>
</dbReference>
<proteinExistence type="evidence at transcript level"/>
<keyword evidence="3 5" id="KW-0808">Transferase</keyword>
<name>A0A0D5ZDG6_PANGI</name>
<comment type="pathway">
    <text evidence="1">Secondary metabolite biosynthesis; terpenoid biosynthesis.</text>
</comment>
<dbReference type="Pfam" id="PF00201">
    <property type="entry name" value="UDPGT"/>
    <property type="match status" value="1"/>
</dbReference>
<dbReference type="GO" id="GO:0016114">
    <property type="term" value="P:terpenoid biosynthetic process"/>
    <property type="evidence" value="ECO:0007669"/>
    <property type="project" value="UniProtKB-UniPathway"/>
</dbReference>
<keyword evidence="5" id="KW-0328">Glycosyltransferase</keyword>
<dbReference type="InterPro" id="IPR002213">
    <property type="entry name" value="UDP_glucos_trans"/>
</dbReference>
<evidence type="ECO:0000256" key="6">
    <source>
        <dbReference type="RuleBase" id="RU362057"/>
    </source>
</evidence>
<dbReference type="InterPro" id="IPR035595">
    <property type="entry name" value="UDP_glycos_trans_CS"/>
</dbReference>
<evidence type="ECO:0000256" key="2">
    <source>
        <dbReference type="ARBA" id="ARBA00009995"/>
    </source>
</evidence>
<dbReference type="UniPathway" id="UPA00213"/>
<reference evidence="7" key="1">
    <citation type="journal article" date="2015" name="Metab. Eng.">
        <title>Production of bioactive ginsenosides Rh2 and Rg3 by metabolically engineered yeasts.</title>
        <authorList>
            <person name="Wang P."/>
            <person name="Wei Y."/>
            <person name="Fan Y."/>
            <person name="Liu Q."/>
            <person name="Wei W."/>
            <person name="Yang C."/>
            <person name="Zhang L."/>
            <person name="Zhao G."/>
            <person name="Yue J."/>
            <person name="Yan X."/>
            <person name="Zhou Z."/>
        </authorList>
    </citation>
    <scope>NUCLEOTIDE SEQUENCE</scope>
</reference>
<dbReference type="AlphaFoldDB" id="A0A0D5ZDG6"/>
<dbReference type="EMBL" id="KM401935">
    <property type="protein sequence ID" value="AKA44603.1"/>
    <property type="molecule type" value="mRNA"/>
</dbReference>
<dbReference type="EC" id="2.4.1.-" evidence="6"/>
<dbReference type="SMR" id="A0A0D5ZDG6"/>
<dbReference type="Gene3D" id="3.40.50.2000">
    <property type="entry name" value="Glycogen Phosphorylase B"/>
    <property type="match status" value="2"/>
</dbReference>
<evidence type="ECO:0000256" key="1">
    <source>
        <dbReference type="ARBA" id="ARBA00004721"/>
    </source>
</evidence>
<keyword evidence="4" id="KW-0414">Isoprene biosynthesis</keyword>
<organism evidence="7">
    <name type="scientific">Panax ginseng</name>
    <name type="common">Korean ginseng</name>
    <dbReference type="NCBI Taxonomy" id="4054"/>
    <lineage>
        <taxon>Eukaryota</taxon>
        <taxon>Viridiplantae</taxon>
        <taxon>Streptophyta</taxon>
        <taxon>Embryophyta</taxon>
        <taxon>Tracheophyta</taxon>
        <taxon>Spermatophyta</taxon>
        <taxon>Magnoliopsida</taxon>
        <taxon>eudicotyledons</taxon>
        <taxon>Gunneridae</taxon>
        <taxon>Pentapetalae</taxon>
        <taxon>asterids</taxon>
        <taxon>campanulids</taxon>
        <taxon>Apiales</taxon>
        <taxon>Araliaceae</taxon>
        <taxon>Panax</taxon>
    </lineage>
</organism>
<comment type="similarity">
    <text evidence="2 5">Belongs to the UDP-glycosyltransferase family.</text>
</comment>
<evidence type="ECO:0000256" key="5">
    <source>
        <dbReference type="RuleBase" id="RU003718"/>
    </source>
</evidence>